<sequence>MLFLQFAWVMLAAITVVHCATSIQQKQGGRNLITFTTNPNATTTAIFDDDGYALQLEVETNSAAAVTFDEVTSLEGKSTIASGLRTGFFGLSFAYRLVFSPPDISVSSAKLTLLSDVQMRNSGRFGLYHADAIGRQVPSFFDGRQSTYFLANSTSSVYFFAAHQRGPNIMDNRPRRSPGLKMRQGKRLFGGSLSRPIL</sequence>
<comment type="caution">
    <text evidence="2">The sequence shown here is derived from an EMBL/GenBank/DDBJ whole genome shotgun (WGS) entry which is preliminary data.</text>
</comment>
<proteinExistence type="predicted"/>
<dbReference type="Proteomes" id="UP000241769">
    <property type="component" value="Unassembled WGS sequence"/>
</dbReference>
<accession>A0A2P6NE67</accession>
<dbReference type="EMBL" id="MDYQ01000107">
    <property type="protein sequence ID" value="PRP82258.1"/>
    <property type="molecule type" value="Genomic_DNA"/>
</dbReference>
<evidence type="ECO:0000313" key="2">
    <source>
        <dbReference type="EMBL" id="PRP82258.1"/>
    </source>
</evidence>
<feature type="signal peptide" evidence="1">
    <location>
        <begin position="1"/>
        <end position="19"/>
    </location>
</feature>
<gene>
    <name evidence="2" type="ORF">PROFUN_06270</name>
</gene>
<protein>
    <submittedName>
        <fullName evidence="2">Uncharacterized protein</fullName>
    </submittedName>
</protein>
<keyword evidence="1" id="KW-0732">Signal</keyword>
<name>A0A2P6NE67_9EUKA</name>
<feature type="chain" id="PRO_5015137176" evidence="1">
    <location>
        <begin position="20"/>
        <end position="198"/>
    </location>
</feature>
<organism evidence="2 3">
    <name type="scientific">Planoprotostelium fungivorum</name>
    <dbReference type="NCBI Taxonomy" id="1890364"/>
    <lineage>
        <taxon>Eukaryota</taxon>
        <taxon>Amoebozoa</taxon>
        <taxon>Evosea</taxon>
        <taxon>Variosea</taxon>
        <taxon>Cavosteliida</taxon>
        <taxon>Cavosteliaceae</taxon>
        <taxon>Planoprotostelium</taxon>
    </lineage>
</organism>
<dbReference type="InParanoid" id="A0A2P6NE67"/>
<dbReference type="AlphaFoldDB" id="A0A2P6NE67"/>
<evidence type="ECO:0000256" key="1">
    <source>
        <dbReference type="SAM" id="SignalP"/>
    </source>
</evidence>
<reference evidence="2 3" key="1">
    <citation type="journal article" date="2018" name="Genome Biol. Evol.">
        <title>Multiple Roots of Fruiting Body Formation in Amoebozoa.</title>
        <authorList>
            <person name="Hillmann F."/>
            <person name="Forbes G."/>
            <person name="Novohradska S."/>
            <person name="Ferling I."/>
            <person name="Riege K."/>
            <person name="Groth M."/>
            <person name="Westermann M."/>
            <person name="Marz M."/>
            <person name="Spaller T."/>
            <person name="Winckler T."/>
            <person name="Schaap P."/>
            <person name="Glockner G."/>
        </authorList>
    </citation>
    <scope>NUCLEOTIDE SEQUENCE [LARGE SCALE GENOMIC DNA]</scope>
    <source>
        <strain evidence="2 3">Jena</strain>
    </source>
</reference>
<evidence type="ECO:0000313" key="3">
    <source>
        <dbReference type="Proteomes" id="UP000241769"/>
    </source>
</evidence>
<keyword evidence="3" id="KW-1185">Reference proteome</keyword>